<dbReference type="PANTHER" id="PTHR23028">
    <property type="entry name" value="ACETYLTRANSFERASE"/>
    <property type="match status" value="1"/>
</dbReference>
<evidence type="ECO:0000313" key="3">
    <source>
        <dbReference type="EMBL" id="SIO56176.1"/>
    </source>
</evidence>
<feature type="domain" description="Acyltransferase 3" evidence="2">
    <location>
        <begin position="6"/>
        <end position="349"/>
    </location>
</feature>
<feature type="transmembrane region" description="Helical" evidence="1">
    <location>
        <begin position="185"/>
        <end position="207"/>
    </location>
</feature>
<keyword evidence="1" id="KW-0472">Membrane</keyword>
<dbReference type="PANTHER" id="PTHR23028:SF53">
    <property type="entry name" value="ACYL_TRANSF_3 DOMAIN-CONTAINING PROTEIN"/>
    <property type="match status" value="1"/>
</dbReference>
<feature type="transmembrane region" description="Helical" evidence="1">
    <location>
        <begin position="52"/>
        <end position="77"/>
    </location>
</feature>
<accession>A0A1N6KIL2</accession>
<dbReference type="Pfam" id="PF01757">
    <property type="entry name" value="Acyl_transf_3"/>
    <property type="match status" value="1"/>
</dbReference>
<feature type="transmembrane region" description="Helical" evidence="1">
    <location>
        <begin position="269"/>
        <end position="287"/>
    </location>
</feature>
<protein>
    <submittedName>
        <fullName evidence="3">Peptidoglycan/LPS O-acetylase OafA/YrhL, contains acyltransferase and SGNH-hydrolase domains</fullName>
    </submittedName>
</protein>
<keyword evidence="3" id="KW-0378">Hydrolase</keyword>
<dbReference type="GO" id="GO:0016787">
    <property type="term" value="F:hydrolase activity"/>
    <property type="evidence" value="ECO:0007669"/>
    <property type="project" value="UniProtKB-KW"/>
</dbReference>
<proteinExistence type="predicted"/>
<feature type="transmembrane region" description="Helical" evidence="1">
    <location>
        <begin position="98"/>
        <end position="116"/>
    </location>
</feature>
<dbReference type="Proteomes" id="UP000185151">
    <property type="component" value="Unassembled WGS sequence"/>
</dbReference>
<feature type="transmembrane region" description="Helical" evidence="1">
    <location>
        <begin position="308"/>
        <end position="326"/>
    </location>
</feature>
<organism evidence="3 4">
    <name type="scientific">Paraburkholderia phenazinium</name>
    <dbReference type="NCBI Taxonomy" id="60549"/>
    <lineage>
        <taxon>Bacteria</taxon>
        <taxon>Pseudomonadati</taxon>
        <taxon>Pseudomonadota</taxon>
        <taxon>Betaproteobacteria</taxon>
        <taxon>Burkholderiales</taxon>
        <taxon>Burkholderiaceae</taxon>
        <taxon>Paraburkholderia</taxon>
    </lineage>
</organism>
<dbReference type="EMBL" id="FSRU01000002">
    <property type="protein sequence ID" value="SIO56176.1"/>
    <property type="molecule type" value="Genomic_DNA"/>
</dbReference>
<keyword evidence="4" id="KW-1185">Reference proteome</keyword>
<dbReference type="InterPro" id="IPR002656">
    <property type="entry name" value="Acyl_transf_3_dom"/>
</dbReference>
<keyword evidence="1" id="KW-1133">Transmembrane helix</keyword>
<sequence>MKTNYAELHSLRGIAALIVVSTHFLIILPQFYSGVTLHSGWLSVLLKYTPFHFLLGGHGSVVLFFALSGFVLAQAFLGGKKVSYGTYLIRRVLRIMPAYWIAILAACALASIVPGYSDARLSDWYRGVANQPLPTLDVVLGHLLLIGQFDTERVNPVVWSLVHEMRISIIFPFLAMFAARRPPKFVLLVTALAVPLSIALQFLSASFGATLEYVPVFMFGILLAMHLPACSAWFLAKSGLFRIGSAVAAFLLIYYVRTNEATPMWISSILEYFQGAAATLLMLVAISSARTGRVLKHSVARFFGDISYSLYLWHVPVLIATIKLLGASSLPLAVVMLIGLSLAVLVSLLSFRLIERPFMALGKALTSKRSKLVVSST</sequence>
<keyword evidence="1" id="KW-0812">Transmembrane</keyword>
<reference evidence="3 4" key="1">
    <citation type="submission" date="2016-11" db="EMBL/GenBank/DDBJ databases">
        <authorList>
            <person name="Jaros S."/>
            <person name="Januszkiewicz K."/>
            <person name="Wedrychowicz H."/>
        </authorList>
    </citation>
    <scope>NUCLEOTIDE SEQUENCE [LARGE SCALE GENOMIC DNA]</scope>
    <source>
        <strain evidence="3 4">GAS95</strain>
    </source>
</reference>
<feature type="transmembrane region" description="Helical" evidence="1">
    <location>
        <begin position="157"/>
        <end position="178"/>
    </location>
</feature>
<evidence type="ECO:0000313" key="4">
    <source>
        <dbReference type="Proteomes" id="UP000185151"/>
    </source>
</evidence>
<dbReference type="InterPro" id="IPR050879">
    <property type="entry name" value="Acyltransferase_3"/>
</dbReference>
<evidence type="ECO:0000256" key="1">
    <source>
        <dbReference type="SAM" id="Phobius"/>
    </source>
</evidence>
<keyword evidence="3" id="KW-0808">Transferase</keyword>
<dbReference type="GO" id="GO:0016747">
    <property type="term" value="F:acyltransferase activity, transferring groups other than amino-acyl groups"/>
    <property type="evidence" value="ECO:0007669"/>
    <property type="project" value="InterPro"/>
</dbReference>
<dbReference type="GO" id="GO:0016020">
    <property type="term" value="C:membrane"/>
    <property type="evidence" value="ECO:0007669"/>
    <property type="project" value="TreeGrafter"/>
</dbReference>
<dbReference type="RefSeq" id="WP_074297886.1">
    <property type="nucleotide sequence ID" value="NZ_FSRU01000002.1"/>
</dbReference>
<feature type="transmembrane region" description="Helical" evidence="1">
    <location>
        <begin position="240"/>
        <end position="257"/>
    </location>
</feature>
<dbReference type="AlphaFoldDB" id="A0A1N6KIL2"/>
<feature type="transmembrane region" description="Helical" evidence="1">
    <location>
        <begin position="12"/>
        <end position="32"/>
    </location>
</feature>
<dbReference type="GO" id="GO:0000271">
    <property type="term" value="P:polysaccharide biosynthetic process"/>
    <property type="evidence" value="ECO:0007669"/>
    <property type="project" value="TreeGrafter"/>
</dbReference>
<gene>
    <name evidence="3" type="ORF">SAMN05444165_3660</name>
</gene>
<feature type="transmembrane region" description="Helical" evidence="1">
    <location>
        <begin position="213"/>
        <end position="235"/>
    </location>
</feature>
<feature type="transmembrane region" description="Helical" evidence="1">
    <location>
        <begin position="332"/>
        <end position="354"/>
    </location>
</feature>
<evidence type="ECO:0000259" key="2">
    <source>
        <dbReference type="Pfam" id="PF01757"/>
    </source>
</evidence>
<name>A0A1N6KIL2_9BURK</name>
<keyword evidence="3" id="KW-0012">Acyltransferase</keyword>